<accession>A0A067LQU3</accession>
<keyword evidence="2" id="KW-1185">Reference proteome</keyword>
<proteinExistence type="predicted"/>
<dbReference type="AlphaFoldDB" id="A0A067LQU3"/>
<gene>
    <name evidence="1" type="ORF">JCGZ_02410</name>
</gene>
<protein>
    <submittedName>
        <fullName evidence="1">Uncharacterized protein</fullName>
    </submittedName>
</protein>
<organism evidence="1 2">
    <name type="scientific">Jatropha curcas</name>
    <name type="common">Barbados nut</name>
    <dbReference type="NCBI Taxonomy" id="180498"/>
    <lineage>
        <taxon>Eukaryota</taxon>
        <taxon>Viridiplantae</taxon>
        <taxon>Streptophyta</taxon>
        <taxon>Embryophyta</taxon>
        <taxon>Tracheophyta</taxon>
        <taxon>Spermatophyta</taxon>
        <taxon>Magnoliopsida</taxon>
        <taxon>eudicotyledons</taxon>
        <taxon>Gunneridae</taxon>
        <taxon>Pentapetalae</taxon>
        <taxon>rosids</taxon>
        <taxon>fabids</taxon>
        <taxon>Malpighiales</taxon>
        <taxon>Euphorbiaceae</taxon>
        <taxon>Crotonoideae</taxon>
        <taxon>Jatropheae</taxon>
        <taxon>Jatropha</taxon>
    </lineage>
</organism>
<dbReference type="Proteomes" id="UP000027138">
    <property type="component" value="Unassembled WGS sequence"/>
</dbReference>
<name>A0A067LQU3_JATCU</name>
<evidence type="ECO:0000313" key="1">
    <source>
        <dbReference type="EMBL" id="KDP46974.1"/>
    </source>
</evidence>
<dbReference type="EMBL" id="KK914201">
    <property type="protein sequence ID" value="KDP46974.1"/>
    <property type="molecule type" value="Genomic_DNA"/>
</dbReference>
<reference evidence="1 2" key="1">
    <citation type="journal article" date="2014" name="PLoS ONE">
        <title>Global Analysis of Gene Expression Profiles in Physic Nut (Jatropha curcas L.) Seedlings Exposed to Salt Stress.</title>
        <authorList>
            <person name="Zhang L."/>
            <person name="Zhang C."/>
            <person name="Wu P."/>
            <person name="Chen Y."/>
            <person name="Li M."/>
            <person name="Jiang H."/>
            <person name="Wu G."/>
        </authorList>
    </citation>
    <scope>NUCLEOTIDE SEQUENCE [LARGE SCALE GENOMIC DNA]</scope>
    <source>
        <strain evidence="2">cv. GZQX0401</strain>
        <tissue evidence="1">Young leaves</tissue>
    </source>
</reference>
<sequence>MGLFDEYEDRCSSILNQTPTLSFETALVEMKSEETRKRAVASLTLPPGSISSHTIVVFPCPTSSVLAAAVTDTAPSIETSSFTKVQLTSDELAVIAQLHWSLNGGGNVSIDTDSLPLNHRAQGSMENT</sequence>
<evidence type="ECO:0000313" key="2">
    <source>
        <dbReference type="Proteomes" id="UP000027138"/>
    </source>
</evidence>